<dbReference type="Gene3D" id="3.10.10.10">
    <property type="entry name" value="HIV Type 1 Reverse Transcriptase, subunit A, domain 1"/>
    <property type="match status" value="1"/>
</dbReference>
<accession>A0A6G0W1K3</accession>
<evidence type="ECO:0000313" key="2">
    <source>
        <dbReference type="EMBL" id="KAF0718984.1"/>
    </source>
</evidence>
<dbReference type="GO" id="GO:0003676">
    <property type="term" value="F:nucleic acid binding"/>
    <property type="evidence" value="ECO:0007669"/>
    <property type="project" value="InterPro"/>
</dbReference>
<dbReference type="AlphaFoldDB" id="A0A6G0W1K3"/>
<dbReference type="Pfam" id="PF05380">
    <property type="entry name" value="Peptidase_A17"/>
    <property type="match status" value="1"/>
</dbReference>
<dbReference type="InterPro" id="IPR040676">
    <property type="entry name" value="DUF5641"/>
</dbReference>
<dbReference type="Gene3D" id="3.30.420.10">
    <property type="entry name" value="Ribonuclease H-like superfamily/Ribonuclease H"/>
    <property type="match status" value="1"/>
</dbReference>
<dbReference type="GO" id="GO:0042575">
    <property type="term" value="C:DNA polymerase complex"/>
    <property type="evidence" value="ECO:0007669"/>
    <property type="project" value="UniProtKB-ARBA"/>
</dbReference>
<feature type="domain" description="Integrase catalytic" evidence="1">
    <location>
        <begin position="913"/>
        <end position="1101"/>
    </location>
</feature>
<evidence type="ECO:0000259" key="1">
    <source>
        <dbReference type="PROSITE" id="PS50994"/>
    </source>
</evidence>
<dbReference type="PANTHER" id="PTHR47331">
    <property type="entry name" value="PHD-TYPE DOMAIN-CONTAINING PROTEIN"/>
    <property type="match status" value="1"/>
</dbReference>
<sequence>GLVTCDIQPRFSNEQFINFTAWVFPTITINMPSQLISNQVADKYKNLALADPSFTIPSKVDLLLGADIFARILNGKRVSVGDSYPVAFGSIFGWIIIGPVLSSNSYVSTSHHISLVSSIESLMDKFWQVEEPEAAPETFTCDGKCEEVFRDKCSRDESGRFVVPLLFRQAIVDNTFSGSRAVAVKRFQSLERKLTSDSRLREAYCKFMAEYLSLGHMSPASSTGSYFIPHHAVFKSSDPQDKIRVVFDASAQSFSSTSLNQCLFAGPKLQQDVIDVLMRFRLPRYAFTADINKMYRQILLVPEHRCYQHILWRASPQDELKAYELNTVTYGVNCAPFLAIRVLQKIAESDCADAPAVRDALMFNTYVDDICVGGDTIDEVIALQTDLINVLQRAGMSLKKWSSNTAAVLDRVLPEDRAGGMLSFDDDTCSGSKVLGLQWSQRDDTFLYVVQPERLVSTKRGMLSLIARIFDPLGLLAPVIFFAKQLMQRVWQSGISWDDPLPPEIVEVWTRFVADLPVLQQVTVPRFIGTQLGVQGVLCGFCDASEKGYSAVVYLKLPNQSGPPLVSLLGAKTKTAPLKASMIPRLELCAAVLLARWMVRIKTALNNKVRIVNLYAFSDSTTVLSWLKVPHEKFKVFVSNRIHKVTTLLPDCHWGYVSSLNNPADCASRGIFPTDLVHHKLYWHGPEILYRNVLDGPALSQDINTENLPELKSVSPATLVTKTSDPPEPEWYSRFSSYSHMIRVVAYVYRFIQICKRRQINLAHFLTRVELDHAVVVIAKCSQRVTLRKLLHDLLLNRPISAGPVARLRPFIDQRGLICVGGRLSDADVPETQKHPILLGKTSHLSILLIRHWHEVTGHGGPRLLTSLINQSHWILSLNTLIRSVLCKCVTCVRLASVNPQPIMSDLPTSRVSECHPFSRVGIDFAGPIVMTEHRLRKARQFKVYIAVFVCFAVKAVHLEYVSDLSTDAFLASLQRFVARRGLPTDIYTDCGTNFVGASNQLRALVNNSSCKDYLISRFQCTWHFNPPGAPHFGGLWEAAVRSAKRLMTRIMGEHTFSVEELSTMLCRIEAILNSRPLVQLSSDPTEYDCLTPGHFLIGRPLLSIPEVNIADTALPLAQRWKLINQCAQSFWHRWRNEYLNTLQMRNRWTINVPNISINDMVIVKEPNVPPLRWRMARVQEVFPGADGVVRVVRLRTATGTFKRPVVKIVKLPSA</sequence>
<feature type="non-terminal residue" evidence="2">
    <location>
        <position position="1"/>
    </location>
</feature>
<name>A0A6G0W1K3_APHCR</name>
<protein>
    <recommendedName>
        <fullName evidence="1">Integrase catalytic domain-containing protein</fullName>
    </recommendedName>
</protein>
<dbReference type="SUPFAM" id="SSF53098">
    <property type="entry name" value="Ribonuclease H-like"/>
    <property type="match status" value="1"/>
</dbReference>
<dbReference type="InterPro" id="IPR043502">
    <property type="entry name" value="DNA/RNA_pol_sf"/>
</dbReference>
<dbReference type="Proteomes" id="UP000478052">
    <property type="component" value="Unassembled WGS sequence"/>
</dbReference>
<dbReference type="GO" id="GO:0071897">
    <property type="term" value="P:DNA biosynthetic process"/>
    <property type="evidence" value="ECO:0007669"/>
    <property type="project" value="UniProtKB-ARBA"/>
</dbReference>
<dbReference type="InterPro" id="IPR012337">
    <property type="entry name" value="RNaseH-like_sf"/>
</dbReference>
<dbReference type="Gene3D" id="3.30.70.270">
    <property type="match status" value="1"/>
</dbReference>
<dbReference type="InterPro" id="IPR001584">
    <property type="entry name" value="Integrase_cat-core"/>
</dbReference>
<dbReference type="GO" id="GO:0015074">
    <property type="term" value="P:DNA integration"/>
    <property type="evidence" value="ECO:0007669"/>
    <property type="project" value="InterPro"/>
</dbReference>
<evidence type="ECO:0000313" key="3">
    <source>
        <dbReference type="Proteomes" id="UP000478052"/>
    </source>
</evidence>
<proteinExistence type="predicted"/>
<dbReference type="PROSITE" id="PS50994">
    <property type="entry name" value="INTEGRASE"/>
    <property type="match status" value="1"/>
</dbReference>
<dbReference type="SUPFAM" id="SSF56672">
    <property type="entry name" value="DNA/RNA polymerases"/>
    <property type="match status" value="1"/>
</dbReference>
<dbReference type="EMBL" id="VUJU01009613">
    <property type="protein sequence ID" value="KAF0718984.1"/>
    <property type="molecule type" value="Genomic_DNA"/>
</dbReference>
<dbReference type="InterPro" id="IPR008042">
    <property type="entry name" value="Retrotrans_Pao"/>
</dbReference>
<organism evidence="2 3">
    <name type="scientific">Aphis craccivora</name>
    <name type="common">Cowpea aphid</name>
    <dbReference type="NCBI Taxonomy" id="307492"/>
    <lineage>
        <taxon>Eukaryota</taxon>
        <taxon>Metazoa</taxon>
        <taxon>Ecdysozoa</taxon>
        <taxon>Arthropoda</taxon>
        <taxon>Hexapoda</taxon>
        <taxon>Insecta</taxon>
        <taxon>Pterygota</taxon>
        <taxon>Neoptera</taxon>
        <taxon>Paraneoptera</taxon>
        <taxon>Hemiptera</taxon>
        <taxon>Sternorrhyncha</taxon>
        <taxon>Aphidomorpha</taxon>
        <taxon>Aphidoidea</taxon>
        <taxon>Aphididae</taxon>
        <taxon>Aphidini</taxon>
        <taxon>Aphis</taxon>
        <taxon>Aphis</taxon>
    </lineage>
</organism>
<reference evidence="2 3" key="1">
    <citation type="submission" date="2019-08" db="EMBL/GenBank/DDBJ databases">
        <title>Whole genome of Aphis craccivora.</title>
        <authorList>
            <person name="Voronova N.V."/>
            <person name="Shulinski R.S."/>
            <person name="Bandarenka Y.V."/>
            <person name="Zhorov D.G."/>
            <person name="Warner D."/>
        </authorList>
    </citation>
    <scope>NUCLEOTIDE SEQUENCE [LARGE SCALE GENOMIC DNA]</scope>
    <source>
        <strain evidence="2">180601</strain>
        <tissue evidence="2">Whole Body</tissue>
    </source>
</reference>
<dbReference type="OrthoDB" id="6626581at2759"/>
<comment type="caution">
    <text evidence="2">The sequence shown here is derived from an EMBL/GenBank/DDBJ whole genome shotgun (WGS) entry which is preliminary data.</text>
</comment>
<gene>
    <name evidence="2" type="ORF">FWK35_00039315</name>
</gene>
<dbReference type="Pfam" id="PF18701">
    <property type="entry name" value="DUF5641"/>
    <property type="match status" value="1"/>
</dbReference>
<keyword evidence="3" id="KW-1185">Reference proteome</keyword>
<dbReference type="InterPro" id="IPR036397">
    <property type="entry name" value="RNaseH_sf"/>
</dbReference>
<dbReference type="PANTHER" id="PTHR47331:SF1">
    <property type="entry name" value="GAG-LIKE PROTEIN"/>
    <property type="match status" value="1"/>
</dbReference>
<dbReference type="InterPro" id="IPR043128">
    <property type="entry name" value="Rev_trsase/Diguanyl_cyclase"/>
</dbReference>